<protein>
    <recommendedName>
        <fullName evidence="4">5-formyltetrahydrofolate cyclo-ligase</fullName>
        <ecNumber evidence="4">6.3.3.2</ecNumber>
    </recommendedName>
</protein>
<dbReference type="NCBIfam" id="TIGR02727">
    <property type="entry name" value="MTHFS_bact"/>
    <property type="match status" value="1"/>
</dbReference>
<sequence length="189" mass="21557">MNDKNAIRLQVKESLSQLSTPLYEDYSYKIASRLYEDDDWKQAEVIGITISKAPEVDTYQIIRKSWESGKTIVVPKCYPKEKKLEFRTLTEFSQLESVFYGLLEPIPALTTIVPAEQIDLLIVPGLAYTKSGYRIGFGGGYYDRFLSNYSGNTLSLAFNEQMILDFPIEEYDLPVAKIITPKEVIKTLC</sequence>
<evidence type="ECO:0000313" key="6">
    <source>
        <dbReference type="Proteomes" id="UP000637074"/>
    </source>
</evidence>
<evidence type="ECO:0000256" key="3">
    <source>
        <dbReference type="ARBA" id="ARBA00022840"/>
    </source>
</evidence>
<keyword evidence="6" id="KW-1185">Reference proteome</keyword>
<dbReference type="EC" id="6.3.3.2" evidence="4"/>
<dbReference type="RefSeq" id="WP_191269471.1">
    <property type="nucleotide sequence ID" value="NZ_BNDS01000002.1"/>
</dbReference>
<dbReference type="InterPro" id="IPR002698">
    <property type="entry name" value="FTHF_cligase"/>
</dbReference>
<evidence type="ECO:0000256" key="4">
    <source>
        <dbReference type="RuleBase" id="RU361279"/>
    </source>
</evidence>
<dbReference type="PANTHER" id="PTHR23407:SF1">
    <property type="entry name" value="5-FORMYLTETRAHYDROFOLATE CYCLO-LIGASE"/>
    <property type="match status" value="1"/>
</dbReference>
<comment type="catalytic activity">
    <reaction evidence="4">
        <text>(6S)-5-formyl-5,6,7,8-tetrahydrofolate + ATP = (6R)-5,10-methenyltetrahydrofolate + ADP + phosphate</text>
        <dbReference type="Rhea" id="RHEA:10488"/>
        <dbReference type="ChEBI" id="CHEBI:30616"/>
        <dbReference type="ChEBI" id="CHEBI:43474"/>
        <dbReference type="ChEBI" id="CHEBI:57455"/>
        <dbReference type="ChEBI" id="CHEBI:57457"/>
        <dbReference type="ChEBI" id="CHEBI:456216"/>
        <dbReference type="EC" id="6.3.3.2"/>
    </reaction>
</comment>
<dbReference type="InterPro" id="IPR037171">
    <property type="entry name" value="NagB/RpiA_transferase-like"/>
</dbReference>
<accession>A0ABQ3MYR7</accession>
<comment type="caution">
    <text evidence="5">The sequence shown here is derived from an EMBL/GenBank/DDBJ whole genome shotgun (WGS) entry which is preliminary data.</text>
</comment>
<gene>
    <name evidence="5" type="ORF">AM1BK_05390</name>
</gene>
<keyword evidence="2 4" id="KW-0547">Nucleotide-binding</keyword>
<dbReference type="EMBL" id="BNDS01000002">
    <property type="protein sequence ID" value="GHH96996.1"/>
    <property type="molecule type" value="Genomic_DNA"/>
</dbReference>
<dbReference type="SUPFAM" id="SSF100950">
    <property type="entry name" value="NagB/RpiA/CoA transferase-like"/>
    <property type="match status" value="1"/>
</dbReference>
<dbReference type="PANTHER" id="PTHR23407">
    <property type="entry name" value="ATPASE INHIBITOR/5-FORMYLTETRAHYDROFOLATE CYCLO-LIGASE"/>
    <property type="match status" value="1"/>
</dbReference>
<name>A0ABQ3MYR7_9BACI</name>
<reference evidence="5 6" key="1">
    <citation type="journal article" date="2022" name="Int. J. Syst. Evol. Microbiol.">
        <title>Neobacillus kokaensis sp. nov., isolated from soil.</title>
        <authorList>
            <person name="Yuki K."/>
            <person name="Matsubara H."/>
            <person name="Yamaguchi S."/>
        </authorList>
    </citation>
    <scope>NUCLEOTIDE SEQUENCE [LARGE SCALE GENOMIC DNA]</scope>
    <source>
        <strain evidence="5 6">LOB 377</strain>
    </source>
</reference>
<evidence type="ECO:0000256" key="1">
    <source>
        <dbReference type="ARBA" id="ARBA00010638"/>
    </source>
</evidence>
<comment type="cofactor">
    <cofactor evidence="4">
        <name>Mg(2+)</name>
        <dbReference type="ChEBI" id="CHEBI:18420"/>
    </cofactor>
</comment>
<evidence type="ECO:0000256" key="2">
    <source>
        <dbReference type="ARBA" id="ARBA00022741"/>
    </source>
</evidence>
<organism evidence="5 6">
    <name type="scientific">Neobacillus kokaensis</name>
    <dbReference type="NCBI Taxonomy" id="2759023"/>
    <lineage>
        <taxon>Bacteria</taxon>
        <taxon>Bacillati</taxon>
        <taxon>Bacillota</taxon>
        <taxon>Bacilli</taxon>
        <taxon>Bacillales</taxon>
        <taxon>Bacillaceae</taxon>
        <taxon>Neobacillus</taxon>
    </lineage>
</organism>
<dbReference type="Pfam" id="PF01812">
    <property type="entry name" value="5-FTHF_cyc-lig"/>
    <property type="match status" value="1"/>
</dbReference>
<dbReference type="Proteomes" id="UP000637074">
    <property type="component" value="Unassembled WGS sequence"/>
</dbReference>
<keyword evidence="3 4" id="KW-0067">ATP-binding</keyword>
<dbReference type="InterPro" id="IPR024185">
    <property type="entry name" value="FTHF_cligase-like_sf"/>
</dbReference>
<keyword evidence="4" id="KW-0460">Magnesium</keyword>
<proteinExistence type="inferred from homology"/>
<keyword evidence="4" id="KW-0479">Metal-binding</keyword>
<dbReference type="PIRSF" id="PIRSF006806">
    <property type="entry name" value="FTHF_cligase"/>
    <property type="match status" value="1"/>
</dbReference>
<evidence type="ECO:0000313" key="5">
    <source>
        <dbReference type="EMBL" id="GHH96996.1"/>
    </source>
</evidence>
<dbReference type="Gene3D" id="3.40.50.10420">
    <property type="entry name" value="NagB/RpiA/CoA transferase-like"/>
    <property type="match status" value="1"/>
</dbReference>
<comment type="similarity">
    <text evidence="1 4">Belongs to the 5-formyltetrahydrofolate cyclo-ligase family.</text>
</comment>